<dbReference type="GO" id="GO:0019843">
    <property type="term" value="F:rRNA binding"/>
    <property type="evidence" value="ECO:0007669"/>
    <property type="project" value="UniProtKB-UniRule"/>
</dbReference>
<dbReference type="HOGENOM" id="CLU_037562_3_1_0"/>
<protein>
    <recommendedName>
        <fullName evidence="6">Large ribosomal subunit protein uL23</fullName>
    </recommendedName>
</protein>
<name>A0A0A7KHG3_9DEIO</name>
<evidence type="ECO:0000256" key="2">
    <source>
        <dbReference type="ARBA" id="ARBA00022730"/>
    </source>
</evidence>
<comment type="subunit">
    <text evidence="6">Part of the 50S ribosomal subunit. Contacts protein L29, and trigger factor when it is bound to the ribosome.</text>
</comment>
<reference evidence="9" key="1">
    <citation type="submission" date="2014-11" db="EMBL/GenBank/DDBJ databases">
        <title>Hymenobacter sp. DG25B genome submission.</title>
        <authorList>
            <person name="Jung H.-Y."/>
            <person name="Kim M.K."/>
            <person name="Srinivasan S."/>
            <person name="Lim S."/>
        </authorList>
    </citation>
    <scope>NUCLEOTIDE SEQUENCE [LARGE SCALE GENOMIC DNA]</scope>
    <source>
        <strain evidence="9">DY59</strain>
    </source>
</reference>
<keyword evidence="4 6" id="KW-0689">Ribosomal protein</keyword>
<evidence type="ECO:0000256" key="3">
    <source>
        <dbReference type="ARBA" id="ARBA00022884"/>
    </source>
</evidence>
<evidence type="ECO:0000256" key="6">
    <source>
        <dbReference type="HAMAP-Rule" id="MF_01369"/>
    </source>
</evidence>
<organism evidence="8 9">
    <name type="scientific">Deinococcus radiopugnans</name>
    <dbReference type="NCBI Taxonomy" id="57497"/>
    <lineage>
        <taxon>Bacteria</taxon>
        <taxon>Thermotogati</taxon>
        <taxon>Deinococcota</taxon>
        <taxon>Deinococci</taxon>
        <taxon>Deinococcales</taxon>
        <taxon>Deinococcaceae</taxon>
        <taxon>Deinococcus</taxon>
    </lineage>
</organism>
<dbReference type="EMBL" id="CP010028">
    <property type="protein sequence ID" value="AIZ44659.1"/>
    <property type="molecule type" value="Genomic_DNA"/>
</dbReference>
<dbReference type="GO" id="GO:0003735">
    <property type="term" value="F:structural constituent of ribosome"/>
    <property type="evidence" value="ECO:0007669"/>
    <property type="project" value="InterPro"/>
</dbReference>
<dbReference type="NCBIfam" id="NF004366">
    <property type="entry name" value="PRK05738.3-2"/>
    <property type="match status" value="1"/>
</dbReference>
<dbReference type="GO" id="GO:0006412">
    <property type="term" value="P:translation"/>
    <property type="evidence" value="ECO:0007669"/>
    <property type="project" value="UniProtKB-UniRule"/>
</dbReference>
<dbReference type="GO" id="GO:0005840">
    <property type="term" value="C:ribosome"/>
    <property type="evidence" value="ECO:0007669"/>
    <property type="project" value="UniProtKB-KW"/>
</dbReference>
<dbReference type="InterPro" id="IPR012677">
    <property type="entry name" value="Nucleotide-bd_a/b_plait_sf"/>
</dbReference>
<dbReference type="Gene3D" id="3.30.70.330">
    <property type="match status" value="1"/>
</dbReference>
<dbReference type="RefSeq" id="WP_039682852.1">
    <property type="nucleotide sequence ID" value="NZ_CP010028.1"/>
</dbReference>
<dbReference type="Pfam" id="PF00276">
    <property type="entry name" value="Ribosomal_L23"/>
    <property type="match status" value="1"/>
</dbReference>
<dbReference type="SUPFAM" id="SSF54189">
    <property type="entry name" value="Ribosomal proteins S24e, L23 and L15e"/>
    <property type="match status" value="1"/>
</dbReference>
<dbReference type="FunFam" id="3.30.70.330:FF:000001">
    <property type="entry name" value="50S ribosomal protein L23"/>
    <property type="match status" value="1"/>
</dbReference>
<dbReference type="GO" id="GO:1990904">
    <property type="term" value="C:ribonucleoprotein complex"/>
    <property type="evidence" value="ECO:0007669"/>
    <property type="project" value="UniProtKB-KW"/>
</dbReference>
<evidence type="ECO:0000256" key="4">
    <source>
        <dbReference type="ARBA" id="ARBA00022980"/>
    </source>
</evidence>
<evidence type="ECO:0000313" key="9">
    <source>
        <dbReference type="Proteomes" id="UP000030634"/>
    </source>
</evidence>
<evidence type="ECO:0000256" key="7">
    <source>
        <dbReference type="RuleBase" id="RU003934"/>
    </source>
</evidence>
<dbReference type="PROSITE" id="PS00050">
    <property type="entry name" value="RIBOSOMAL_L23"/>
    <property type="match status" value="1"/>
</dbReference>
<dbReference type="InterPro" id="IPR012678">
    <property type="entry name" value="Ribosomal_uL23/eL15/eS24_sf"/>
</dbReference>
<keyword evidence="3 6" id="KW-0694">RNA-binding</keyword>
<comment type="function">
    <text evidence="6">One of the early assembly proteins it binds 23S rRNA. One of the proteins that surrounds the polypeptide exit tunnel on the outside of the ribosome. Forms the main docking site for trigger factor binding to the ribosome.</text>
</comment>
<dbReference type="PANTHER" id="PTHR11620">
    <property type="entry name" value="60S RIBOSOMAL PROTEIN L23A"/>
    <property type="match status" value="1"/>
</dbReference>
<evidence type="ECO:0000256" key="5">
    <source>
        <dbReference type="ARBA" id="ARBA00023274"/>
    </source>
</evidence>
<dbReference type="KEGG" id="dsw:QR90_05460"/>
<dbReference type="NCBIfam" id="NF004363">
    <property type="entry name" value="PRK05738.2-4"/>
    <property type="match status" value="1"/>
</dbReference>
<dbReference type="STRING" id="1182571.QR90_05460"/>
<dbReference type="AlphaFoldDB" id="A0A0A7KHG3"/>
<proteinExistence type="inferred from homology"/>
<dbReference type="NCBIfam" id="NF004359">
    <property type="entry name" value="PRK05738.1-3"/>
    <property type="match status" value="1"/>
</dbReference>
<keyword evidence="5 6" id="KW-0687">Ribonucleoprotein</keyword>
<dbReference type="Proteomes" id="UP000030634">
    <property type="component" value="Chromosome"/>
</dbReference>
<sequence>MSYYDIIHQPVISEKAYAGMERGVYSFWVSPKATKTEIKSAIQRAFDVSVVGISTMNVRGKQKRVGRFMGTRNDRKKAVVRLAEGQRIEQLEGQA</sequence>
<dbReference type="HAMAP" id="MF_01369_B">
    <property type="entry name" value="Ribosomal_uL23_B"/>
    <property type="match status" value="1"/>
</dbReference>
<accession>A0A0A7KHG3</accession>
<keyword evidence="2 6" id="KW-0699">rRNA-binding</keyword>
<dbReference type="InterPro" id="IPR013025">
    <property type="entry name" value="Ribosomal_uL23-like"/>
</dbReference>
<dbReference type="InterPro" id="IPR001014">
    <property type="entry name" value="Ribosomal_uL23_CS"/>
</dbReference>
<gene>
    <name evidence="6" type="primary">rplW</name>
    <name evidence="8" type="ORF">QR90_05460</name>
</gene>
<comment type="similarity">
    <text evidence="1 6 7">Belongs to the universal ribosomal protein uL23 family.</text>
</comment>
<evidence type="ECO:0000256" key="1">
    <source>
        <dbReference type="ARBA" id="ARBA00006700"/>
    </source>
</evidence>
<evidence type="ECO:0000313" key="8">
    <source>
        <dbReference type="EMBL" id="AIZ44659.1"/>
    </source>
</evidence>